<dbReference type="Proteomes" id="UP000595437">
    <property type="component" value="Chromosome 3"/>
</dbReference>
<sequence length="56" mass="6408">MTPVIKAVEDIILEEFGVPLTPTDWLVSTSPTYEEAYEIEHLISTVQRTLYAKNVR</sequence>
<evidence type="ECO:0000313" key="1">
    <source>
        <dbReference type="EMBL" id="QQP52112.1"/>
    </source>
</evidence>
<organism evidence="1 2">
    <name type="scientific">Caligus rogercresseyi</name>
    <name type="common">Sea louse</name>
    <dbReference type="NCBI Taxonomy" id="217165"/>
    <lineage>
        <taxon>Eukaryota</taxon>
        <taxon>Metazoa</taxon>
        <taxon>Ecdysozoa</taxon>
        <taxon>Arthropoda</taxon>
        <taxon>Crustacea</taxon>
        <taxon>Multicrustacea</taxon>
        <taxon>Hexanauplia</taxon>
        <taxon>Copepoda</taxon>
        <taxon>Siphonostomatoida</taxon>
        <taxon>Caligidae</taxon>
        <taxon>Caligus</taxon>
    </lineage>
</organism>
<protein>
    <submittedName>
        <fullName evidence="1">Uncharacterized protein</fullName>
    </submittedName>
</protein>
<gene>
    <name evidence="1" type="ORF">FKW44_004139</name>
</gene>
<evidence type="ECO:0000313" key="2">
    <source>
        <dbReference type="Proteomes" id="UP000595437"/>
    </source>
</evidence>
<proteinExistence type="predicted"/>
<feature type="non-terminal residue" evidence="1">
    <location>
        <position position="1"/>
    </location>
</feature>
<dbReference type="EMBL" id="CP045892">
    <property type="protein sequence ID" value="QQP52112.1"/>
    <property type="molecule type" value="Genomic_DNA"/>
</dbReference>
<keyword evidence="2" id="KW-1185">Reference proteome</keyword>
<feature type="non-terminal residue" evidence="1">
    <location>
        <position position="56"/>
    </location>
</feature>
<accession>A0A7T8HL70</accession>
<name>A0A7T8HL70_CALRO</name>
<reference evidence="2" key="1">
    <citation type="submission" date="2021-01" db="EMBL/GenBank/DDBJ databases">
        <title>Caligus Genome Assembly.</title>
        <authorList>
            <person name="Gallardo-Escarate C."/>
        </authorList>
    </citation>
    <scope>NUCLEOTIDE SEQUENCE [LARGE SCALE GENOMIC DNA]</scope>
</reference>
<dbReference type="AlphaFoldDB" id="A0A7T8HL70"/>